<dbReference type="EMBL" id="AKCT01000315">
    <property type="protein sequence ID" value="EKV05012.1"/>
    <property type="molecule type" value="Genomic_DNA"/>
</dbReference>
<sequence>MIFGNTEATSGSSEDLEVRTYPSMKALFLLRHAHEEGM</sequence>
<evidence type="ECO:0000313" key="1">
    <source>
        <dbReference type="EMBL" id="EKV05012.1"/>
    </source>
</evidence>
<keyword evidence="2" id="KW-1185">Reference proteome</keyword>
<comment type="caution">
    <text evidence="1">The sequence shown here is derived from an EMBL/GenBank/DDBJ whole genome shotgun (WGS) entry which is preliminary data.</text>
</comment>
<evidence type="ECO:0000313" key="2">
    <source>
        <dbReference type="Proteomes" id="UP000009882"/>
    </source>
</evidence>
<organism evidence="1 2">
    <name type="scientific">Penicillium digitatum (strain PHI26 / CECT 20796)</name>
    <name type="common">Green mold</name>
    <dbReference type="NCBI Taxonomy" id="1170229"/>
    <lineage>
        <taxon>Eukaryota</taxon>
        <taxon>Fungi</taxon>
        <taxon>Dikarya</taxon>
        <taxon>Ascomycota</taxon>
        <taxon>Pezizomycotina</taxon>
        <taxon>Eurotiomycetes</taxon>
        <taxon>Eurotiomycetidae</taxon>
        <taxon>Eurotiales</taxon>
        <taxon>Aspergillaceae</taxon>
        <taxon>Penicillium</taxon>
    </lineage>
</organism>
<dbReference type="AlphaFoldDB" id="K9FAE0"/>
<dbReference type="Proteomes" id="UP000009882">
    <property type="component" value="Unassembled WGS sequence"/>
</dbReference>
<gene>
    <name evidence="1" type="ORF">PDIG_85790</name>
</gene>
<protein>
    <submittedName>
        <fullName evidence="1">Uncharacterized protein</fullName>
    </submittedName>
</protein>
<dbReference type="HOGENOM" id="CLU_3335760_0_0_1"/>
<reference evidence="2" key="1">
    <citation type="journal article" date="2012" name="BMC Genomics">
        <title>Genome sequence of the necrotrophic fungus Penicillium digitatum, the main postharvest pathogen of citrus.</title>
        <authorList>
            <person name="Marcet-Houben M."/>
            <person name="Ballester A.-R."/>
            <person name="de la Fuente B."/>
            <person name="Harries E."/>
            <person name="Marcos J.F."/>
            <person name="Gonzalez-Candelas L."/>
            <person name="Gabaldon T."/>
        </authorList>
    </citation>
    <scope>NUCLEOTIDE SEQUENCE [LARGE SCALE GENOMIC DNA]</scope>
    <source>
        <strain evidence="2">PHI26 / CECT 20796</strain>
    </source>
</reference>
<proteinExistence type="predicted"/>
<name>K9FAE0_PEND2</name>
<dbReference type="InParanoid" id="K9FAE0"/>
<accession>K9FAE0</accession>